<evidence type="ECO:0000256" key="2">
    <source>
        <dbReference type="ARBA" id="ARBA00022679"/>
    </source>
</evidence>
<evidence type="ECO:0000256" key="3">
    <source>
        <dbReference type="ARBA" id="ARBA00022777"/>
    </source>
</evidence>
<keyword evidence="2 4" id="KW-0808">Transferase</keyword>
<feature type="domain" description="Carbohydrate kinase PfkB" evidence="5">
    <location>
        <begin position="5"/>
        <end position="293"/>
    </location>
</feature>
<evidence type="ECO:0000256" key="1">
    <source>
        <dbReference type="ARBA" id="ARBA00010688"/>
    </source>
</evidence>
<dbReference type="SUPFAM" id="SSF53613">
    <property type="entry name" value="Ribokinase-like"/>
    <property type="match status" value="1"/>
</dbReference>
<evidence type="ECO:0000313" key="6">
    <source>
        <dbReference type="EMBL" id="MCR6482974.1"/>
    </source>
</evidence>
<dbReference type="GO" id="GO:0006796">
    <property type="term" value="P:phosphate-containing compound metabolic process"/>
    <property type="evidence" value="ECO:0007669"/>
    <property type="project" value="UniProtKB-ARBA"/>
</dbReference>
<sequence>MHRFDLLVVGDANPDVIVGPLRTDLAFGQREQLAATGTLTLGGSGAITAAGAARLGLKVAMAGRVGDDEGGRFVRAALGERGVDTTALRTDPDRPTPLTTVLTRDGDRAIVTAPGTLTTTTAADVPPSLLAEARHVHASSYFLLPNLAADLPALLRTARAHGASTSVDTNDDPAGRWDVGDLLRETDFLLPNAAEAMRLAGAPGAREAAAALASLGPTVVVKDGADGAFACRDGEFSFAPGVPAAAVDTVGAGDSFNAGFLAGVLAGLPLATALRCGVVCGGCSVRAAGGTAGQATWDDVLVHLERTGSDRT</sequence>
<comment type="similarity">
    <text evidence="1 4">Belongs to the carbohydrate kinase PfkB family.</text>
</comment>
<accession>A0A9X2NA53</accession>
<dbReference type="PANTHER" id="PTHR10584">
    <property type="entry name" value="SUGAR KINASE"/>
    <property type="match status" value="1"/>
</dbReference>
<proteinExistence type="inferred from homology"/>
<keyword evidence="3 4" id="KW-0418">Kinase</keyword>
<reference evidence="6" key="1">
    <citation type="submission" date="2022-06" db="EMBL/GenBank/DDBJ databases">
        <title>Amycolatopsis iheyaensis sp. nov., a new species of the genus Amycolatopsis isolated from soil in Iheya island, Japan.</title>
        <authorList>
            <person name="Ngamcharungchit C."/>
            <person name="Kanto H."/>
            <person name="Take A."/>
            <person name="Intra B."/>
            <person name="Matsumoto A."/>
            <person name="Panbangred W."/>
            <person name="Inahashi Y."/>
        </authorList>
    </citation>
    <scope>NUCLEOTIDE SEQUENCE</scope>
    <source>
        <strain evidence="6">OK19-0408</strain>
    </source>
</reference>
<dbReference type="GO" id="GO:0016301">
    <property type="term" value="F:kinase activity"/>
    <property type="evidence" value="ECO:0007669"/>
    <property type="project" value="UniProtKB-KW"/>
</dbReference>
<evidence type="ECO:0000256" key="4">
    <source>
        <dbReference type="RuleBase" id="RU003704"/>
    </source>
</evidence>
<dbReference type="CDD" id="cd01166">
    <property type="entry name" value="KdgK"/>
    <property type="match status" value="1"/>
</dbReference>
<dbReference type="Gene3D" id="3.40.1190.20">
    <property type="match status" value="1"/>
</dbReference>
<gene>
    <name evidence="6" type="ORF">M8542_09090</name>
</gene>
<dbReference type="RefSeq" id="WP_257919587.1">
    <property type="nucleotide sequence ID" value="NZ_JAMXQV010000003.1"/>
</dbReference>
<dbReference type="InterPro" id="IPR029056">
    <property type="entry name" value="Ribokinase-like"/>
</dbReference>
<protein>
    <submittedName>
        <fullName evidence="6">Sugar kinase</fullName>
    </submittedName>
</protein>
<keyword evidence="7" id="KW-1185">Reference proteome</keyword>
<organism evidence="6 7">
    <name type="scientific">Amycolatopsis iheyensis</name>
    <dbReference type="NCBI Taxonomy" id="2945988"/>
    <lineage>
        <taxon>Bacteria</taxon>
        <taxon>Bacillati</taxon>
        <taxon>Actinomycetota</taxon>
        <taxon>Actinomycetes</taxon>
        <taxon>Pseudonocardiales</taxon>
        <taxon>Pseudonocardiaceae</taxon>
        <taxon>Amycolatopsis</taxon>
    </lineage>
</organism>
<dbReference type="Pfam" id="PF00294">
    <property type="entry name" value="PfkB"/>
    <property type="match status" value="1"/>
</dbReference>
<name>A0A9X2NA53_9PSEU</name>
<dbReference type="EMBL" id="JAMXQV010000003">
    <property type="protein sequence ID" value="MCR6482974.1"/>
    <property type="molecule type" value="Genomic_DNA"/>
</dbReference>
<dbReference type="InterPro" id="IPR002139">
    <property type="entry name" value="Ribo/fructo_kinase"/>
</dbReference>
<comment type="caution">
    <text evidence="6">The sequence shown here is derived from an EMBL/GenBank/DDBJ whole genome shotgun (WGS) entry which is preliminary data.</text>
</comment>
<dbReference type="PROSITE" id="PS00584">
    <property type="entry name" value="PFKB_KINASES_2"/>
    <property type="match status" value="1"/>
</dbReference>
<dbReference type="AlphaFoldDB" id="A0A9X2NA53"/>
<dbReference type="InterPro" id="IPR002173">
    <property type="entry name" value="Carboh/pur_kinase_PfkB_CS"/>
</dbReference>
<evidence type="ECO:0000313" key="7">
    <source>
        <dbReference type="Proteomes" id="UP001144096"/>
    </source>
</evidence>
<dbReference type="InterPro" id="IPR011611">
    <property type="entry name" value="PfkB_dom"/>
</dbReference>
<dbReference type="Proteomes" id="UP001144096">
    <property type="component" value="Unassembled WGS sequence"/>
</dbReference>
<evidence type="ECO:0000259" key="5">
    <source>
        <dbReference type="Pfam" id="PF00294"/>
    </source>
</evidence>
<dbReference type="PRINTS" id="PR00990">
    <property type="entry name" value="RIBOKINASE"/>
</dbReference>
<dbReference type="PANTHER" id="PTHR10584:SF166">
    <property type="entry name" value="RIBOKINASE"/>
    <property type="match status" value="1"/>
</dbReference>